<dbReference type="EMBL" id="JBFDAA010000003">
    <property type="protein sequence ID" value="KAL1138801.1"/>
    <property type="molecule type" value="Genomic_DNA"/>
</dbReference>
<gene>
    <name evidence="2" type="ORF">AAG570_008863</name>
</gene>
<feature type="compositionally biased region" description="Basic and acidic residues" evidence="1">
    <location>
        <begin position="104"/>
        <end position="117"/>
    </location>
</feature>
<evidence type="ECO:0000313" key="3">
    <source>
        <dbReference type="Proteomes" id="UP001558652"/>
    </source>
</evidence>
<dbReference type="Proteomes" id="UP001558652">
    <property type="component" value="Unassembled WGS sequence"/>
</dbReference>
<evidence type="ECO:0000313" key="2">
    <source>
        <dbReference type="EMBL" id="KAL1138801.1"/>
    </source>
</evidence>
<proteinExistence type="predicted"/>
<protein>
    <submittedName>
        <fullName evidence="2">Uncharacterized protein</fullName>
    </submittedName>
</protein>
<keyword evidence="3" id="KW-1185">Reference proteome</keyword>
<reference evidence="2 3" key="1">
    <citation type="submission" date="2024-07" db="EMBL/GenBank/DDBJ databases">
        <title>Chromosome-level genome assembly of the water stick insect Ranatra chinensis (Heteroptera: Nepidae).</title>
        <authorList>
            <person name="Liu X."/>
        </authorList>
    </citation>
    <scope>NUCLEOTIDE SEQUENCE [LARGE SCALE GENOMIC DNA]</scope>
    <source>
        <strain evidence="2">Cailab_2021Rc</strain>
        <tissue evidence="2">Muscle</tissue>
    </source>
</reference>
<evidence type="ECO:0000256" key="1">
    <source>
        <dbReference type="SAM" id="MobiDB-lite"/>
    </source>
</evidence>
<comment type="caution">
    <text evidence="2">The sequence shown here is derived from an EMBL/GenBank/DDBJ whole genome shotgun (WGS) entry which is preliminary data.</text>
</comment>
<dbReference type="AlphaFoldDB" id="A0ABD0YSS2"/>
<name>A0ABD0YSS2_9HEMI</name>
<sequence>MASKCRNMFYQNKKQETTEIDTRYLPKADAAVPSVSDGATTALTLWPQPIKSKQITFNRLALRLPRVNDGDMTLAATHHSASYRHALVDPPSSMPLTVQGLPPGRREASARATRPEPNDTCTRIATLTYPTRSSGPNVGTTATCCPLHNKHRQTDKSESVRNYNLPTPGPAVDCGLGTPRAVTTQLPTHPY</sequence>
<feature type="region of interest" description="Disordered" evidence="1">
    <location>
        <begin position="99"/>
        <end position="118"/>
    </location>
</feature>
<accession>A0ABD0YSS2</accession>
<organism evidence="2 3">
    <name type="scientific">Ranatra chinensis</name>
    <dbReference type="NCBI Taxonomy" id="642074"/>
    <lineage>
        <taxon>Eukaryota</taxon>
        <taxon>Metazoa</taxon>
        <taxon>Ecdysozoa</taxon>
        <taxon>Arthropoda</taxon>
        <taxon>Hexapoda</taxon>
        <taxon>Insecta</taxon>
        <taxon>Pterygota</taxon>
        <taxon>Neoptera</taxon>
        <taxon>Paraneoptera</taxon>
        <taxon>Hemiptera</taxon>
        <taxon>Heteroptera</taxon>
        <taxon>Panheteroptera</taxon>
        <taxon>Nepomorpha</taxon>
        <taxon>Nepidae</taxon>
        <taxon>Ranatrinae</taxon>
        <taxon>Ranatra</taxon>
    </lineage>
</organism>